<dbReference type="AlphaFoldDB" id="A0A250VSZ5"/>
<keyword evidence="4" id="KW-1185">Reference proteome</keyword>
<gene>
    <name evidence="3" type="primary">whiB_4</name>
    <name evidence="3" type="ORF">SO3561_08938</name>
</gene>
<evidence type="ECO:0000259" key="2">
    <source>
        <dbReference type="PROSITE" id="PS51674"/>
    </source>
</evidence>
<reference evidence="4" key="1">
    <citation type="submission" date="2017-05" db="EMBL/GenBank/DDBJ databases">
        <title>Streptomyces olivochromogenes NBRC 3561 whole genome shotgun sequence.</title>
        <authorList>
            <person name="Dohra H."/>
            <person name="Kodani S."/>
        </authorList>
    </citation>
    <scope>NUCLEOTIDE SEQUENCE [LARGE SCALE GENOMIC DNA]</scope>
    <source>
        <strain evidence="4">NBRC 3561</strain>
    </source>
</reference>
<comment type="caution">
    <text evidence="3">The sequence shown here is derived from an EMBL/GenBank/DDBJ whole genome shotgun (WGS) entry which is preliminary data.</text>
</comment>
<accession>A0A250VSZ5</accession>
<protein>
    <submittedName>
        <fullName evidence="3">Transcriptional regulator WhiB</fullName>
    </submittedName>
</protein>
<name>A0A250VSZ5_STROL</name>
<dbReference type="Pfam" id="PF02467">
    <property type="entry name" value="Whib"/>
    <property type="match status" value="1"/>
</dbReference>
<dbReference type="RefSeq" id="WP_067382804.1">
    <property type="nucleotide sequence ID" value="NZ_BDQI01000034.1"/>
</dbReference>
<sequence length="293" mass="31898">MSTLDPIEAAAAFYEHRFAKYKGCAPHWDPALPGRALGDASLSLDAWSSSSEDGGEAQKDRLAREKRALAVCRACPVLEACRAYANSETADGKLVQPDGIWGGELALDRHRALIARRANAPLPARQDLAEARTVQKRAVLAALARETDEELVAYRAGMDVRTANWNRSVLCTLLGLNKETATREQLLRLAAAHDLLPRRCRIVPDGQWPIAAAPTTDGARQRRIAAGAPQQLVLNLWPGQPAPRRGPRPRQTPSAAASARRSLRPRLRLVAPYVAEPLPFPTTIRTARLEAAA</sequence>
<evidence type="ECO:0000313" key="4">
    <source>
        <dbReference type="Proteomes" id="UP000217446"/>
    </source>
</evidence>
<evidence type="ECO:0000256" key="1">
    <source>
        <dbReference type="SAM" id="MobiDB-lite"/>
    </source>
</evidence>
<proteinExistence type="predicted"/>
<dbReference type="PROSITE" id="PS51674">
    <property type="entry name" value="4FE4S_WBL"/>
    <property type="match status" value="1"/>
</dbReference>
<feature type="domain" description="4Fe-4S Wbl-type" evidence="2">
    <location>
        <begin position="23"/>
        <end position="111"/>
    </location>
</feature>
<dbReference type="Proteomes" id="UP000217446">
    <property type="component" value="Unassembled WGS sequence"/>
</dbReference>
<dbReference type="InterPro" id="IPR034768">
    <property type="entry name" value="4FE4S_WBL"/>
</dbReference>
<organism evidence="3 4">
    <name type="scientific">Streptomyces olivochromogenes</name>
    <dbReference type="NCBI Taxonomy" id="1963"/>
    <lineage>
        <taxon>Bacteria</taxon>
        <taxon>Bacillati</taxon>
        <taxon>Actinomycetota</taxon>
        <taxon>Actinomycetes</taxon>
        <taxon>Kitasatosporales</taxon>
        <taxon>Streptomycetaceae</taxon>
        <taxon>Streptomyces</taxon>
    </lineage>
</organism>
<feature type="region of interest" description="Disordered" evidence="1">
    <location>
        <begin position="239"/>
        <end position="261"/>
    </location>
</feature>
<feature type="compositionally biased region" description="Low complexity" evidence="1">
    <location>
        <begin position="239"/>
        <end position="260"/>
    </location>
</feature>
<evidence type="ECO:0000313" key="3">
    <source>
        <dbReference type="EMBL" id="GAX57368.1"/>
    </source>
</evidence>
<dbReference type="STRING" id="1963.AQJ27_44655"/>
<dbReference type="EMBL" id="BDQI01000034">
    <property type="protein sequence ID" value="GAX57368.1"/>
    <property type="molecule type" value="Genomic_DNA"/>
</dbReference>